<name>A0ABD1BME7_CARAN</name>
<evidence type="ECO:0000313" key="2">
    <source>
        <dbReference type="EMBL" id="KAL1218322.1"/>
    </source>
</evidence>
<organism evidence="2 3">
    <name type="scientific">Cardamine amara subsp. amara</name>
    <dbReference type="NCBI Taxonomy" id="228776"/>
    <lineage>
        <taxon>Eukaryota</taxon>
        <taxon>Viridiplantae</taxon>
        <taxon>Streptophyta</taxon>
        <taxon>Embryophyta</taxon>
        <taxon>Tracheophyta</taxon>
        <taxon>Spermatophyta</taxon>
        <taxon>Magnoliopsida</taxon>
        <taxon>eudicotyledons</taxon>
        <taxon>Gunneridae</taxon>
        <taxon>Pentapetalae</taxon>
        <taxon>rosids</taxon>
        <taxon>malvids</taxon>
        <taxon>Brassicales</taxon>
        <taxon>Brassicaceae</taxon>
        <taxon>Cardamineae</taxon>
        <taxon>Cardamine</taxon>
    </lineage>
</organism>
<comment type="caution">
    <text evidence="2">The sequence shown here is derived from an EMBL/GenBank/DDBJ whole genome shotgun (WGS) entry which is preliminary data.</text>
</comment>
<keyword evidence="3" id="KW-1185">Reference proteome</keyword>
<accession>A0ABD1BME7</accession>
<proteinExistence type="predicted"/>
<dbReference type="Pfam" id="PF03732">
    <property type="entry name" value="Retrotrans_gag"/>
    <property type="match status" value="1"/>
</dbReference>
<dbReference type="InterPro" id="IPR005162">
    <property type="entry name" value="Retrotrans_gag_dom"/>
</dbReference>
<reference evidence="2 3" key="1">
    <citation type="submission" date="2024-04" db="EMBL/GenBank/DDBJ databases">
        <title>Genome assembly C_amara_ONT_v2.</title>
        <authorList>
            <person name="Yant L."/>
            <person name="Moore C."/>
            <person name="Slenker M."/>
        </authorList>
    </citation>
    <scope>NUCLEOTIDE SEQUENCE [LARGE SCALE GENOMIC DNA]</scope>
    <source>
        <tissue evidence="2">Leaf</tissue>
    </source>
</reference>
<dbReference type="EMBL" id="JBANAX010000215">
    <property type="protein sequence ID" value="KAL1218322.1"/>
    <property type="molecule type" value="Genomic_DNA"/>
</dbReference>
<evidence type="ECO:0000313" key="3">
    <source>
        <dbReference type="Proteomes" id="UP001558713"/>
    </source>
</evidence>
<protein>
    <recommendedName>
        <fullName evidence="1">Retrotransposon gag domain-containing protein</fullName>
    </recommendedName>
</protein>
<evidence type="ECO:0000259" key="1">
    <source>
        <dbReference type="Pfam" id="PF03732"/>
    </source>
</evidence>
<sequence length="95" mass="11169">MNRQEFSSWDDFCQHMFLHFGETIEDDHGNRLFAIKQMRSVAAYVSEFEDVSAQVPELDDSQLEKIFYNDLKQEMKEVLKMKESIGLPHQKAVVL</sequence>
<feature type="domain" description="Retrotransposon gag" evidence="1">
    <location>
        <begin position="4"/>
        <end position="72"/>
    </location>
</feature>
<dbReference type="AlphaFoldDB" id="A0ABD1BME7"/>
<gene>
    <name evidence="2" type="ORF">V5N11_022866</name>
</gene>
<dbReference type="Proteomes" id="UP001558713">
    <property type="component" value="Unassembled WGS sequence"/>
</dbReference>